<accession>A0A225DDN3</accession>
<evidence type="ECO:0000256" key="4">
    <source>
        <dbReference type="ARBA" id="ARBA00022840"/>
    </source>
</evidence>
<dbReference type="PANTHER" id="PTHR43289">
    <property type="entry name" value="MITOGEN-ACTIVATED PROTEIN KINASE KINASE KINASE 20-RELATED"/>
    <property type="match status" value="1"/>
</dbReference>
<dbReference type="GO" id="GO:0005524">
    <property type="term" value="F:ATP binding"/>
    <property type="evidence" value="ECO:0007669"/>
    <property type="project" value="UniProtKB-UniRule"/>
</dbReference>
<dbReference type="CDD" id="cd14014">
    <property type="entry name" value="STKc_PknB_like"/>
    <property type="match status" value="1"/>
</dbReference>
<keyword evidence="1" id="KW-0808">Transferase</keyword>
<organism evidence="8 9">
    <name type="scientific">Fimbriiglobus ruber</name>
    <dbReference type="NCBI Taxonomy" id="1908690"/>
    <lineage>
        <taxon>Bacteria</taxon>
        <taxon>Pseudomonadati</taxon>
        <taxon>Planctomycetota</taxon>
        <taxon>Planctomycetia</taxon>
        <taxon>Gemmatales</taxon>
        <taxon>Gemmataceae</taxon>
        <taxon>Fimbriiglobus</taxon>
    </lineage>
</organism>
<keyword evidence="6" id="KW-0812">Transmembrane</keyword>
<keyword evidence="9" id="KW-1185">Reference proteome</keyword>
<evidence type="ECO:0000256" key="5">
    <source>
        <dbReference type="PROSITE-ProRule" id="PRU10141"/>
    </source>
</evidence>
<feature type="transmembrane region" description="Helical" evidence="6">
    <location>
        <begin position="647"/>
        <end position="673"/>
    </location>
</feature>
<dbReference type="EMBL" id="NIDE01000020">
    <property type="protein sequence ID" value="OWK34515.1"/>
    <property type="molecule type" value="Genomic_DNA"/>
</dbReference>
<dbReference type="PROSITE" id="PS00107">
    <property type="entry name" value="PROTEIN_KINASE_ATP"/>
    <property type="match status" value="1"/>
</dbReference>
<dbReference type="Gene3D" id="1.10.510.10">
    <property type="entry name" value="Transferase(Phosphotransferase) domain 1"/>
    <property type="match status" value="2"/>
</dbReference>
<dbReference type="PANTHER" id="PTHR43289:SF34">
    <property type="entry name" value="SERINE_THREONINE-PROTEIN KINASE YBDM-RELATED"/>
    <property type="match status" value="1"/>
</dbReference>
<feature type="transmembrane region" description="Helical" evidence="6">
    <location>
        <begin position="553"/>
        <end position="575"/>
    </location>
</feature>
<dbReference type="Pfam" id="PF00069">
    <property type="entry name" value="Pkinase"/>
    <property type="match status" value="1"/>
</dbReference>
<evidence type="ECO:0000256" key="1">
    <source>
        <dbReference type="ARBA" id="ARBA00022679"/>
    </source>
</evidence>
<dbReference type="SUPFAM" id="SSF56112">
    <property type="entry name" value="Protein kinase-like (PK-like)"/>
    <property type="match status" value="1"/>
</dbReference>
<dbReference type="InterPro" id="IPR000719">
    <property type="entry name" value="Prot_kinase_dom"/>
</dbReference>
<dbReference type="InterPro" id="IPR008271">
    <property type="entry name" value="Ser/Thr_kinase_AS"/>
</dbReference>
<evidence type="ECO:0000256" key="3">
    <source>
        <dbReference type="ARBA" id="ARBA00022777"/>
    </source>
</evidence>
<dbReference type="RefSeq" id="WP_143394041.1">
    <property type="nucleotide sequence ID" value="NZ_NIDE01000020.1"/>
</dbReference>
<evidence type="ECO:0000313" key="9">
    <source>
        <dbReference type="Proteomes" id="UP000214646"/>
    </source>
</evidence>
<evidence type="ECO:0000256" key="6">
    <source>
        <dbReference type="SAM" id="Phobius"/>
    </source>
</evidence>
<feature type="domain" description="Protein kinase" evidence="7">
    <location>
        <begin position="158"/>
        <end position="487"/>
    </location>
</feature>
<keyword evidence="8" id="KW-0723">Serine/threonine-protein kinase</keyword>
<protein>
    <submittedName>
        <fullName evidence="8">Putative serine/threonine protein kinase</fullName>
    </submittedName>
</protein>
<dbReference type="InterPro" id="IPR017441">
    <property type="entry name" value="Protein_kinase_ATP_BS"/>
</dbReference>
<evidence type="ECO:0000259" key="7">
    <source>
        <dbReference type="PROSITE" id="PS50011"/>
    </source>
</evidence>
<dbReference type="PROSITE" id="PS00108">
    <property type="entry name" value="PROTEIN_KINASE_ST"/>
    <property type="match status" value="1"/>
</dbReference>
<feature type="transmembrane region" description="Helical" evidence="6">
    <location>
        <begin position="608"/>
        <end position="627"/>
    </location>
</feature>
<feature type="transmembrane region" description="Helical" evidence="6">
    <location>
        <begin position="699"/>
        <end position="717"/>
    </location>
</feature>
<feature type="transmembrane region" description="Helical" evidence="6">
    <location>
        <begin position="511"/>
        <end position="533"/>
    </location>
</feature>
<feature type="binding site" evidence="5">
    <location>
        <position position="187"/>
    </location>
    <ligand>
        <name>ATP</name>
        <dbReference type="ChEBI" id="CHEBI:30616"/>
    </ligand>
</feature>
<proteinExistence type="predicted"/>
<dbReference type="Proteomes" id="UP000214646">
    <property type="component" value="Unassembled WGS sequence"/>
</dbReference>
<gene>
    <name evidence="8" type="ORF">FRUB_10486</name>
</gene>
<dbReference type="SMART" id="SM00220">
    <property type="entry name" value="S_TKc"/>
    <property type="match status" value="1"/>
</dbReference>
<dbReference type="PROSITE" id="PS50011">
    <property type="entry name" value="PROTEIN_KINASE_DOM"/>
    <property type="match status" value="1"/>
</dbReference>
<keyword evidence="4 5" id="KW-0067">ATP-binding</keyword>
<comment type="caution">
    <text evidence="8">The sequence shown here is derived from an EMBL/GenBank/DDBJ whole genome shotgun (WGS) entry which is preliminary data.</text>
</comment>
<keyword evidence="6" id="KW-0472">Membrane</keyword>
<dbReference type="InterPro" id="IPR011009">
    <property type="entry name" value="Kinase-like_dom_sf"/>
</dbReference>
<sequence>MSINPAPARTETASQVWEVVGSQLDAFANAWQEGTPPDVARFLPAEPPAVRRLVLVELIKLDLDQRLQRGEPRPLEEYLREFPELVTDGIPSDLLYEDFHLRRQANLPVDPADYYRRFPDRAAELARLLGESVSTRSTAVTAARVPVDLTPGDQLDDFDLLAVLGQGQFAKVFLARQRAMQRLVALKVSCSRGVEAQTLAQLDHPHIVRVYDQRQVPDRGVHLVYMTYLPGGTLQALIDRVRHLSPDRRSGQSLLGAVDAALDGRGEVPPHASSVRREWTARSWPATVCALGVKLASALDYAHRHGVLHRDIKPANVLLTAEGEPLLADFNVGCCSKVEGAGPAAFFGGSLAYMAPEHLEAFNPDHPRSPDSLDGRADVYGLAVTLWELLTGARPFGPESLQGGWPKTLEAMTARRRAGLPSELVGEDKAPGWRGLLLRLRRRNAKNPAQDHDGDVPGLRAVLIRCLDPDPDRRPADAGEMSRELALCLRPATRALVRPARGGWIECVRRYPVVTLFAIGLVPNGLASLFNIYYNDKEIITPWGRQAVDVFNIIIAIINSIFFPLGLTFFWFALAPVARGVRRMRVGHTLPGADLAALRKRCLRLGRIGAGVCAGCWAVAGIVWPVVLRAVVGPPPQGIETYVHLLISLTICGLVAASYPYFLVTFLAAHVFYPGLLGPDGPTAADGTAIRRVEGELGVFRAMAAAVPLVAMVVLAVRQTSDQYAVAILGAAGLVGVGLAYLLEGRIRRDLAALAEIPTRDE</sequence>
<evidence type="ECO:0000313" key="8">
    <source>
        <dbReference type="EMBL" id="OWK34515.1"/>
    </source>
</evidence>
<dbReference type="OrthoDB" id="6111975at2"/>
<keyword evidence="3 8" id="KW-0418">Kinase</keyword>
<name>A0A225DDN3_9BACT</name>
<evidence type="ECO:0000256" key="2">
    <source>
        <dbReference type="ARBA" id="ARBA00022741"/>
    </source>
</evidence>
<dbReference type="GO" id="GO:0004674">
    <property type="term" value="F:protein serine/threonine kinase activity"/>
    <property type="evidence" value="ECO:0007669"/>
    <property type="project" value="UniProtKB-KW"/>
</dbReference>
<feature type="transmembrane region" description="Helical" evidence="6">
    <location>
        <begin position="723"/>
        <end position="743"/>
    </location>
</feature>
<reference evidence="9" key="1">
    <citation type="submission" date="2017-06" db="EMBL/GenBank/DDBJ databases">
        <title>Genome analysis of Fimbriiglobus ruber SP5, the first member of the order Planctomycetales with confirmed chitinolytic capability.</title>
        <authorList>
            <person name="Ravin N.V."/>
            <person name="Rakitin A.L."/>
            <person name="Ivanova A.A."/>
            <person name="Beletsky A.V."/>
            <person name="Kulichevskaya I.S."/>
            <person name="Mardanov A.V."/>
            <person name="Dedysh S.N."/>
        </authorList>
    </citation>
    <scope>NUCLEOTIDE SEQUENCE [LARGE SCALE GENOMIC DNA]</scope>
    <source>
        <strain evidence="9">SP5</strain>
    </source>
</reference>
<keyword evidence="6" id="KW-1133">Transmembrane helix</keyword>
<keyword evidence="2 5" id="KW-0547">Nucleotide-binding</keyword>
<dbReference type="AlphaFoldDB" id="A0A225DDN3"/>